<dbReference type="InParanoid" id="E0VKU8"/>
<dbReference type="EMBL" id="AAZO01003109">
    <property type="status" value="NOT_ANNOTATED_CDS"/>
    <property type="molecule type" value="Genomic_DNA"/>
</dbReference>
<evidence type="ECO:0000256" key="3">
    <source>
        <dbReference type="ARBA" id="ARBA00022658"/>
    </source>
</evidence>
<protein>
    <submittedName>
        <fullName evidence="7 8">Collybistin, putative</fullName>
        <ecNumber evidence="7">2.7.11.1</ecNumber>
    </submittedName>
</protein>
<keyword evidence="9" id="KW-1185">Reference proteome</keyword>
<evidence type="ECO:0000313" key="9">
    <source>
        <dbReference type="Proteomes" id="UP000009046"/>
    </source>
</evidence>
<evidence type="ECO:0000259" key="5">
    <source>
        <dbReference type="PROSITE" id="PS50003"/>
    </source>
</evidence>
<dbReference type="GO" id="GO:0005085">
    <property type="term" value="F:guanyl-nucleotide exchange factor activity"/>
    <property type="evidence" value="ECO:0007669"/>
    <property type="project" value="UniProtKB-KW"/>
</dbReference>
<dbReference type="PROSITE" id="PS50010">
    <property type="entry name" value="DH_2"/>
    <property type="match status" value="1"/>
</dbReference>
<dbReference type="Proteomes" id="UP000009046">
    <property type="component" value="Unassembled WGS sequence"/>
</dbReference>
<dbReference type="InterPro" id="IPR000219">
    <property type="entry name" value="DH_dom"/>
</dbReference>
<reference evidence="7" key="1">
    <citation type="submission" date="2007-04" db="EMBL/GenBank/DDBJ databases">
        <title>Annotation of Pediculus humanus corporis strain USDA.</title>
        <authorList>
            <person name="Kirkness E."/>
            <person name="Hannick L."/>
            <person name="Hass B."/>
            <person name="Bruggner R."/>
            <person name="Lawson D."/>
            <person name="Bidwell S."/>
            <person name="Joardar V."/>
            <person name="Caler E."/>
            <person name="Walenz B."/>
            <person name="Inman J."/>
            <person name="Schobel S."/>
            <person name="Galinsky K."/>
            <person name="Amedeo P."/>
            <person name="Strausberg R."/>
        </authorList>
    </citation>
    <scope>NUCLEOTIDE SEQUENCE</scope>
    <source>
        <strain evidence="7">USDA</strain>
    </source>
</reference>
<evidence type="ECO:0000313" key="7">
    <source>
        <dbReference type="EMBL" id="EEB14004.1"/>
    </source>
</evidence>
<dbReference type="SMART" id="SM00233">
    <property type="entry name" value="PH"/>
    <property type="match status" value="1"/>
</dbReference>
<proteinExistence type="predicted"/>
<dbReference type="InterPro" id="IPR001849">
    <property type="entry name" value="PH_domain"/>
</dbReference>
<evidence type="ECO:0000256" key="1">
    <source>
        <dbReference type="ARBA" id="ARBA00004496"/>
    </source>
</evidence>
<dbReference type="VEuPathDB" id="VectorBase:PHUM269380"/>
<dbReference type="EMBL" id="DS235250">
    <property type="protein sequence ID" value="EEB14004.1"/>
    <property type="molecule type" value="Genomic_DNA"/>
</dbReference>
<dbReference type="GO" id="GO:0005737">
    <property type="term" value="C:cytoplasm"/>
    <property type="evidence" value="ECO:0007669"/>
    <property type="project" value="UniProtKB-SubCell"/>
</dbReference>
<dbReference type="CDD" id="cd00160">
    <property type="entry name" value="RhoGEF"/>
    <property type="match status" value="1"/>
</dbReference>
<dbReference type="InterPro" id="IPR001331">
    <property type="entry name" value="GDS_CDC24_CS"/>
</dbReference>
<dbReference type="Gene3D" id="2.30.29.30">
    <property type="entry name" value="Pleckstrin-homology domain (PH domain)/Phosphotyrosine-binding domain (PTB)"/>
    <property type="match status" value="1"/>
</dbReference>
<dbReference type="KEGG" id="phu:Phum_PHUM269380"/>
<dbReference type="GO" id="GO:0004674">
    <property type="term" value="F:protein serine/threonine kinase activity"/>
    <property type="evidence" value="ECO:0007669"/>
    <property type="project" value="UniProtKB-EC"/>
</dbReference>
<dbReference type="InterPro" id="IPR011993">
    <property type="entry name" value="PH-like_dom_sf"/>
</dbReference>
<dbReference type="eggNOG" id="KOG3519">
    <property type="taxonomic scope" value="Eukaryota"/>
</dbReference>
<dbReference type="PANTHER" id="PTHR47544:SF3">
    <property type="entry name" value="RHO GUANINE NUCLEOTIDE EXCHANGE FACTOR 4 ISOFORM X1"/>
    <property type="match status" value="1"/>
</dbReference>
<sequence>MMETAEEAHIVTNYLNQSRSREAARNLLLHRQYNQLPPEKKKDKIEQSFSKIKKKDFQKRKKPSSFQFNKNSIENFNIQNTDEKKKNGKHNSNSSDGRKNDLNADSELVHSLKIKNDLHLKENKNFLPNPGIGIKVLFFDEKNFHFQFLSSSLIFQKEPTKKNHKKVTSNNCADSLKNRKLRKNRLCRSMSYPFQRGKVPRVYKLNIHRSYSMIYGSQVENTFNYISIRPVIAHFLHESEELSDRNNWLTRPIWTQLKVKPYGTDRKNKKTSHLINVKEKGKVEFYSSSQAFEPTFTDNFFHSDDVEEKTRKLNEIENDASLHFYIRNRTFVIKELIKNERDFVQILTDIAEGYINECKKRTDLFSKEMINSIFGNLEDLLIFQKKFMINVEENVNPLFPHKSCLGKIFLDHERNFKMYALYCVSYPTAIIILQSLYSRDVYTKFFEACRLKRGLNNISLDGYLLTPIQRICKYPLQLAELLKWTEPSHPDHNVVKEALQAMKKVATLIDDQRKTMDDLEKLVVWQSKIFDWKEEEEDVIIKSCQMLYRGEGTRIISKKKNTNVTMFLFDHQLIFCKKKNFFNKNYYTYKGRINLDFSKIINLPDGPNREVEMLIKNGIKIYVAKENKWEIICYESKVEKNKWIKAFIDERKIVEKMKREGLELPVSIKKLAKVAVETKNMYLKSKV</sequence>
<evidence type="ECO:0000256" key="2">
    <source>
        <dbReference type="ARBA" id="ARBA00022490"/>
    </source>
</evidence>
<feature type="compositionally biased region" description="Basic residues" evidence="4">
    <location>
        <begin position="51"/>
        <end position="63"/>
    </location>
</feature>
<dbReference type="CDD" id="cd01224">
    <property type="entry name" value="PH_Collybistin_ASEF"/>
    <property type="match status" value="1"/>
</dbReference>
<gene>
    <name evidence="8" type="primary">8238950</name>
    <name evidence="7" type="ORF">Phum_PHUM269380</name>
</gene>
<dbReference type="STRING" id="121224.E0VKU8"/>
<dbReference type="CTD" id="8238950"/>
<dbReference type="SMART" id="SM00325">
    <property type="entry name" value="RhoGEF"/>
    <property type="match status" value="1"/>
</dbReference>
<keyword evidence="3" id="KW-0344">Guanine-nucleotide releasing factor</keyword>
<dbReference type="InterPro" id="IPR035899">
    <property type="entry name" value="DBL_dom_sf"/>
</dbReference>
<keyword evidence="7" id="KW-0808">Transferase</keyword>
<comment type="subcellular location">
    <subcellularLocation>
        <location evidence="1">Cytoplasm</location>
    </subcellularLocation>
</comment>
<feature type="domain" description="DH" evidence="6">
    <location>
        <begin position="328"/>
        <end position="512"/>
    </location>
</feature>
<accession>E0VKU8</accession>
<dbReference type="EMBL" id="AAZO01003110">
    <property type="status" value="NOT_ANNOTATED_CDS"/>
    <property type="molecule type" value="Genomic_DNA"/>
</dbReference>
<reference evidence="8" key="3">
    <citation type="submission" date="2021-02" db="UniProtKB">
        <authorList>
            <consortium name="EnsemblMetazoa"/>
        </authorList>
    </citation>
    <scope>IDENTIFICATION</scope>
    <source>
        <strain evidence="8">USDA</strain>
    </source>
</reference>
<keyword evidence="2" id="KW-0963">Cytoplasm</keyword>
<feature type="region of interest" description="Disordered" evidence="4">
    <location>
        <begin position="51"/>
        <end position="102"/>
    </location>
</feature>
<dbReference type="PANTHER" id="PTHR47544">
    <property type="entry name" value="RHO GUANINE NUCLEOTIDE EXCHANGE FACTOR 4"/>
    <property type="match status" value="1"/>
</dbReference>
<dbReference type="EC" id="2.7.11.1" evidence="7"/>
<evidence type="ECO:0000259" key="6">
    <source>
        <dbReference type="PROSITE" id="PS50010"/>
    </source>
</evidence>
<dbReference type="Pfam" id="PF22697">
    <property type="entry name" value="SOS1_NGEF_PH"/>
    <property type="match status" value="1"/>
</dbReference>
<feature type="domain" description="PH" evidence="5">
    <location>
        <begin position="539"/>
        <end position="652"/>
    </location>
</feature>
<dbReference type="SUPFAM" id="SSF48065">
    <property type="entry name" value="DBL homology domain (DH-domain)"/>
    <property type="match status" value="1"/>
</dbReference>
<dbReference type="PROSITE" id="PS00741">
    <property type="entry name" value="DH_1"/>
    <property type="match status" value="1"/>
</dbReference>
<dbReference type="PROSITE" id="PS50003">
    <property type="entry name" value="PH_DOMAIN"/>
    <property type="match status" value="1"/>
</dbReference>
<dbReference type="SUPFAM" id="SSF50729">
    <property type="entry name" value="PH domain-like"/>
    <property type="match status" value="1"/>
</dbReference>
<dbReference type="GeneID" id="8238950"/>
<evidence type="ECO:0000256" key="4">
    <source>
        <dbReference type="SAM" id="MobiDB-lite"/>
    </source>
</evidence>
<dbReference type="GO" id="GO:0035556">
    <property type="term" value="P:intracellular signal transduction"/>
    <property type="evidence" value="ECO:0007669"/>
    <property type="project" value="InterPro"/>
</dbReference>
<feature type="compositionally biased region" description="Polar residues" evidence="4">
    <location>
        <begin position="66"/>
        <end position="80"/>
    </location>
</feature>
<dbReference type="Pfam" id="PF00621">
    <property type="entry name" value="RhoGEF"/>
    <property type="match status" value="1"/>
</dbReference>
<dbReference type="AlphaFoldDB" id="E0VKU8"/>
<dbReference type="OrthoDB" id="660555at2759"/>
<dbReference type="InterPro" id="IPR055251">
    <property type="entry name" value="SOS1_NGEF_PH"/>
</dbReference>
<reference evidence="7" key="2">
    <citation type="submission" date="2007-04" db="EMBL/GenBank/DDBJ databases">
        <title>The genome of the human body louse.</title>
        <authorList>
            <consortium name="The Human Body Louse Genome Consortium"/>
            <person name="Kirkness E."/>
            <person name="Walenz B."/>
            <person name="Hass B."/>
            <person name="Bruggner R."/>
            <person name="Strausberg R."/>
        </authorList>
    </citation>
    <scope>NUCLEOTIDE SEQUENCE</scope>
    <source>
        <strain evidence="7">USDA</strain>
    </source>
</reference>
<organism>
    <name type="scientific">Pediculus humanus subsp. corporis</name>
    <name type="common">Body louse</name>
    <dbReference type="NCBI Taxonomy" id="121224"/>
    <lineage>
        <taxon>Eukaryota</taxon>
        <taxon>Metazoa</taxon>
        <taxon>Ecdysozoa</taxon>
        <taxon>Arthropoda</taxon>
        <taxon>Hexapoda</taxon>
        <taxon>Insecta</taxon>
        <taxon>Pterygota</taxon>
        <taxon>Neoptera</taxon>
        <taxon>Paraneoptera</taxon>
        <taxon>Psocodea</taxon>
        <taxon>Troctomorpha</taxon>
        <taxon>Phthiraptera</taxon>
        <taxon>Anoplura</taxon>
        <taxon>Pediculidae</taxon>
        <taxon>Pediculus</taxon>
    </lineage>
</organism>
<name>E0VKU8_PEDHC</name>
<evidence type="ECO:0000313" key="8">
    <source>
        <dbReference type="EnsemblMetazoa" id="PHUM269380-PA"/>
    </source>
</evidence>
<dbReference type="EnsemblMetazoa" id="PHUM269380-RA">
    <property type="protein sequence ID" value="PHUM269380-PA"/>
    <property type="gene ID" value="PHUM269380"/>
</dbReference>
<dbReference type="RefSeq" id="XP_002426742.1">
    <property type="nucleotide sequence ID" value="XM_002426697.1"/>
</dbReference>
<dbReference type="Gene3D" id="1.20.900.10">
    <property type="entry name" value="Dbl homology (DH) domain"/>
    <property type="match status" value="1"/>
</dbReference>
<dbReference type="HOGENOM" id="CLU_400789_0_0_1"/>